<evidence type="ECO:0000313" key="3">
    <source>
        <dbReference type="Proteomes" id="UP001364224"/>
    </source>
</evidence>
<feature type="region of interest" description="Disordered" evidence="1">
    <location>
        <begin position="1"/>
        <end position="54"/>
    </location>
</feature>
<dbReference type="RefSeq" id="WP_334485187.1">
    <property type="nucleotide sequence ID" value="NZ_JAZHRV010000001.1"/>
</dbReference>
<gene>
    <name evidence="2" type="ORF">V1286_005782</name>
</gene>
<evidence type="ECO:0000313" key="2">
    <source>
        <dbReference type="EMBL" id="MEH2558253.1"/>
    </source>
</evidence>
<proteinExistence type="predicted"/>
<comment type="caution">
    <text evidence="2">The sequence shown here is derived from an EMBL/GenBank/DDBJ whole genome shotgun (WGS) entry which is preliminary data.</text>
</comment>
<organism evidence="2 3">
    <name type="scientific">Bradyrhizobium algeriense</name>
    <dbReference type="NCBI Taxonomy" id="634784"/>
    <lineage>
        <taxon>Bacteria</taxon>
        <taxon>Pseudomonadati</taxon>
        <taxon>Pseudomonadota</taxon>
        <taxon>Alphaproteobacteria</taxon>
        <taxon>Hyphomicrobiales</taxon>
        <taxon>Nitrobacteraceae</taxon>
        <taxon>Bradyrhizobium</taxon>
    </lineage>
</organism>
<evidence type="ECO:0000256" key="1">
    <source>
        <dbReference type="SAM" id="MobiDB-lite"/>
    </source>
</evidence>
<sequence length="116" mass="12835">MPKIDEAFPADSSIRDAAAQADRSEQVFRRNAKPSWPRSWSAQETGGQEQHGGHMRNIVNEDGEIIAKATKDGTLVGGHHRLIVAGSLSQKLFWQDTGEPVKLDALMHLNSHRRIA</sequence>
<name>A0ABU8BI91_9BRAD</name>
<accession>A0ABU8BI91</accession>
<dbReference type="EMBL" id="JAZHRV010000001">
    <property type="protein sequence ID" value="MEH2558253.1"/>
    <property type="molecule type" value="Genomic_DNA"/>
</dbReference>
<dbReference type="Proteomes" id="UP001364224">
    <property type="component" value="Unassembled WGS sequence"/>
</dbReference>
<reference evidence="2 3" key="1">
    <citation type="submission" date="2024-02" db="EMBL/GenBank/DDBJ databases">
        <title>Adaptive strategies in a cosmopolitan and abundant soil bacterium.</title>
        <authorList>
            <person name="Carini P."/>
        </authorList>
    </citation>
    <scope>NUCLEOTIDE SEQUENCE [LARGE SCALE GENOMIC DNA]</scope>
    <source>
        <strain evidence="2 3">AZCC 1608</strain>
    </source>
</reference>
<protein>
    <submittedName>
        <fullName evidence="2">Uncharacterized protein</fullName>
    </submittedName>
</protein>
<keyword evidence="3" id="KW-1185">Reference proteome</keyword>